<keyword evidence="3" id="KW-1185">Reference proteome</keyword>
<dbReference type="STRING" id="1346286.SAMN05444362_12316"/>
<evidence type="ECO:0008006" key="4">
    <source>
        <dbReference type="Google" id="ProtNLM"/>
    </source>
</evidence>
<evidence type="ECO:0000313" key="3">
    <source>
        <dbReference type="Proteomes" id="UP000184480"/>
    </source>
</evidence>
<organism evidence="2 3">
    <name type="scientific">Dysgonomonas macrotermitis</name>
    <dbReference type="NCBI Taxonomy" id="1346286"/>
    <lineage>
        <taxon>Bacteria</taxon>
        <taxon>Pseudomonadati</taxon>
        <taxon>Bacteroidota</taxon>
        <taxon>Bacteroidia</taxon>
        <taxon>Bacteroidales</taxon>
        <taxon>Dysgonomonadaceae</taxon>
        <taxon>Dysgonomonas</taxon>
    </lineage>
</organism>
<dbReference type="InterPro" id="IPR038765">
    <property type="entry name" value="Papain-like_cys_pep_sf"/>
</dbReference>
<dbReference type="Proteomes" id="UP000184480">
    <property type="component" value="Unassembled WGS sequence"/>
</dbReference>
<feature type="chain" id="PRO_5009911354" description="DUF1460 domain-containing protein" evidence="1">
    <location>
        <begin position="21"/>
        <end position="286"/>
    </location>
</feature>
<dbReference type="OrthoDB" id="1409585at2"/>
<dbReference type="EMBL" id="FQUC01000023">
    <property type="protein sequence ID" value="SHG38683.1"/>
    <property type="molecule type" value="Genomic_DNA"/>
</dbReference>
<protein>
    <recommendedName>
        <fullName evidence="4">DUF1460 domain-containing protein</fullName>
    </recommendedName>
</protein>
<proteinExistence type="predicted"/>
<dbReference type="InterPro" id="IPR010846">
    <property type="entry name" value="AmiA-like"/>
</dbReference>
<accession>A0A1M5JF80</accession>
<reference evidence="3" key="1">
    <citation type="submission" date="2016-11" db="EMBL/GenBank/DDBJ databases">
        <authorList>
            <person name="Varghese N."/>
            <person name="Submissions S."/>
        </authorList>
    </citation>
    <scope>NUCLEOTIDE SEQUENCE [LARGE SCALE GENOMIC DNA]</scope>
    <source>
        <strain evidence="3">DSM 27370</strain>
    </source>
</reference>
<dbReference type="Gene3D" id="1.10.3670.10">
    <property type="entry name" value="Putative xylanase like domain"/>
    <property type="match status" value="1"/>
</dbReference>
<keyword evidence="1" id="KW-0732">Signal</keyword>
<feature type="signal peptide" evidence="1">
    <location>
        <begin position="1"/>
        <end position="20"/>
    </location>
</feature>
<dbReference type="AlphaFoldDB" id="A0A1M5JF80"/>
<evidence type="ECO:0000256" key="1">
    <source>
        <dbReference type="SAM" id="SignalP"/>
    </source>
</evidence>
<dbReference type="SUPFAM" id="SSF54001">
    <property type="entry name" value="Cysteine proteinases"/>
    <property type="match status" value="1"/>
</dbReference>
<name>A0A1M5JF80_9BACT</name>
<sequence>MKKAFYIIFLLCVSASYMNAQVSYTKQDSLIFEKYIATQRPNANLPINELVVKTALYFQDTPYVSHTLEKTEGEQLGINLREFDCTTFVESCIALSRTLKSGNLTFAAFCKQLQSIRYRNGVIQDYASRLHYMTDWTYENQKHGIFKNESQNLGGILDDRKINYMSAHINSYRILRTDKAMLQKITNMEQTMNKRGGHYVVLKQNINYLKDNIKDGDIIIFATSIEGLDYTHIGIAYHNNGQLTFIHASSKAAKVTVESNTLAAYCEKSTKGTGITVLRLNELKGK</sequence>
<dbReference type="Pfam" id="PF07313">
    <property type="entry name" value="AmiA-like"/>
    <property type="match status" value="1"/>
</dbReference>
<dbReference type="Gene3D" id="2.30.260.10">
    <property type="entry name" value="putative xylanase like domain"/>
    <property type="match status" value="1"/>
</dbReference>
<gene>
    <name evidence="2" type="ORF">SAMN05444362_12316</name>
</gene>
<dbReference type="RefSeq" id="WP_062184544.1">
    <property type="nucleotide sequence ID" value="NZ_BBXL01000028.1"/>
</dbReference>
<evidence type="ECO:0000313" key="2">
    <source>
        <dbReference type="EMBL" id="SHG38683.1"/>
    </source>
</evidence>